<accession>A0ACC1NA23</accession>
<gene>
    <name evidence="1" type="ORF">NQ176_g5331</name>
</gene>
<proteinExistence type="predicted"/>
<name>A0ACC1NA23_9HYPO</name>
<evidence type="ECO:0000313" key="1">
    <source>
        <dbReference type="EMBL" id="KAJ2975769.1"/>
    </source>
</evidence>
<keyword evidence="2" id="KW-1185">Reference proteome</keyword>
<dbReference type="EMBL" id="JANJQO010000665">
    <property type="protein sequence ID" value="KAJ2975769.1"/>
    <property type="molecule type" value="Genomic_DNA"/>
</dbReference>
<comment type="caution">
    <text evidence="1">The sequence shown here is derived from an EMBL/GenBank/DDBJ whole genome shotgun (WGS) entry which is preliminary data.</text>
</comment>
<dbReference type="Proteomes" id="UP001143910">
    <property type="component" value="Unassembled WGS sequence"/>
</dbReference>
<sequence>MADISSTAPLTRASVQAAHAIVAQHVHRTPVVASQTLSQIASTPQASLEGTRFEGRTPATPKLRLWFKCENQQRIGAFKARGAFHAVAKLMQEPGWVEGGGKERGVATHSSGIYDL</sequence>
<organism evidence="1 2">
    <name type="scientific">Zarea fungicola</name>
    <dbReference type="NCBI Taxonomy" id="93591"/>
    <lineage>
        <taxon>Eukaryota</taxon>
        <taxon>Fungi</taxon>
        <taxon>Dikarya</taxon>
        <taxon>Ascomycota</taxon>
        <taxon>Pezizomycotina</taxon>
        <taxon>Sordariomycetes</taxon>
        <taxon>Hypocreomycetidae</taxon>
        <taxon>Hypocreales</taxon>
        <taxon>Cordycipitaceae</taxon>
        <taxon>Zarea</taxon>
    </lineage>
</organism>
<protein>
    <submittedName>
        <fullName evidence="1">Uncharacterized protein</fullName>
    </submittedName>
</protein>
<evidence type="ECO:0000313" key="2">
    <source>
        <dbReference type="Proteomes" id="UP001143910"/>
    </source>
</evidence>
<reference evidence="1" key="1">
    <citation type="submission" date="2022-08" db="EMBL/GenBank/DDBJ databases">
        <title>Genome Sequence of Lecanicillium fungicola.</title>
        <authorList>
            <person name="Buettner E."/>
        </authorList>
    </citation>
    <scope>NUCLEOTIDE SEQUENCE</scope>
    <source>
        <strain evidence="1">Babe33</strain>
    </source>
</reference>